<dbReference type="Pfam" id="PF00583">
    <property type="entry name" value="Acetyltransf_1"/>
    <property type="match status" value="1"/>
</dbReference>
<dbReference type="Gene3D" id="3.40.630.30">
    <property type="match status" value="1"/>
</dbReference>
<feature type="domain" description="N-acetyltransferase" evidence="1">
    <location>
        <begin position="1"/>
        <end position="161"/>
    </location>
</feature>
<keyword evidence="3" id="KW-1185">Reference proteome</keyword>
<dbReference type="RefSeq" id="WP_379286818.1">
    <property type="nucleotide sequence ID" value="NZ_JBHTIU010000022.1"/>
</dbReference>
<keyword evidence="2" id="KW-0012">Acyltransferase</keyword>
<evidence type="ECO:0000313" key="3">
    <source>
        <dbReference type="Proteomes" id="UP001597120"/>
    </source>
</evidence>
<dbReference type="SUPFAM" id="SSF55729">
    <property type="entry name" value="Acyl-CoA N-acyltransferases (Nat)"/>
    <property type="match status" value="1"/>
</dbReference>
<keyword evidence="2" id="KW-0808">Transferase</keyword>
<evidence type="ECO:0000259" key="1">
    <source>
        <dbReference type="PROSITE" id="PS51186"/>
    </source>
</evidence>
<name>A0ABW3D5L0_9BACL</name>
<sequence>MKIRTIQESDLEIIAEYEKEISVISFGSEAVTDLEFHRRKLAKAIPQEQQGMLVAEMEGQSAGWLWMTPKVNFVTKEKYIMFKSFYIAEPYRGSACAEALLDAGMRLCREQGAKRIVGHVHVSNLPMRVLYKNYGFEPTHLTMEYVMDNPPNPAEDGGMSE</sequence>
<comment type="caution">
    <text evidence="2">The sequence shown here is derived from an EMBL/GenBank/DDBJ whole genome shotgun (WGS) entry which is preliminary data.</text>
</comment>
<protein>
    <submittedName>
        <fullName evidence="2">GNAT family N-acetyltransferase</fullName>
        <ecNumber evidence="2">2.3.-.-</ecNumber>
    </submittedName>
</protein>
<dbReference type="EMBL" id="JBHTIU010000022">
    <property type="protein sequence ID" value="MFD0868732.1"/>
    <property type="molecule type" value="Genomic_DNA"/>
</dbReference>
<dbReference type="CDD" id="cd04301">
    <property type="entry name" value="NAT_SF"/>
    <property type="match status" value="1"/>
</dbReference>
<organism evidence="2 3">
    <name type="scientific">Paenibacillus residui</name>
    <dbReference type="NCBI Taxonomy" id="629724"/>
    <lineage>
        <taxon>Bacteria</taxon>
        <taxon>Bacillati</taxon>
        <taxon>Bacillota</taxon>
        <taxon>Bacilli</taxon>
        <taxon>Bacillales</taxon>
        <taxon>Paenibacillaceae</taxon>
        <taxon>Paenibacillus</taxon>
    </lineage>
</organism>
<dbReference type="GO" id="GO:0016746">
    <property type="term" value="F:acyltransferase activity"/>
    <property type="evidence" value="ECO:0007669"/>
    <property type="project" value="UniProtKB-KW"/>
</dbReference>
<evidence type="ECO:0000313" key="2">
    <source>
        <dbReference type="EMBL" id="MFD0868732.1"/>
    </source>
</evidence>
<proteinExistence type="predicted"/>
<dbReference type="InterPro" id="IPR016181">
    <property type="entry name" value="Acyl_CoA_acyltransferase"/>
</dbReference>
<accession>A0ABW3D5L0</accession>
<dbReference type="InterPro" id="IPR000182">
    <property type="entry name" value="GNAT_dom"/>
</dbReference>
<dbReference type="EC" id="2.3.-.-" evidence="2"/>
<dbReference type="Proteomes" id="UP001597120">
    <property type="component" value="Unassembled WGS sequence"/>
</dbReference>
<gene>
    <name evidence="2" type="ORF">ACFQ03_06185</name>
</gene>
<dbReference type="PROSITE" id="PS51186">
    <property type="entry name" value="GNAT"/>
    <property type="match status" value="1"/>
</dbReference>
<reference evidence="3" key="1">
    <citation type="journal article" date="2019" name="Int. J. Syst. Evol. Microbiol.">
        <title>The Global Catalogue of Microorganisms (GCM) 10K type strain sequencing project: providing services to taxonomists for standard genome sequencing and annotation.</title>
        <authorList>
            <consortium name="The Broad Institute Genomics Platform"/>
            <consortium name="The Broad Institute Genome Sequencing Center for Infectious Disease"/>
            <person name="Wu L."/>
            <person name="Ma J."/>
        </authorList>
    </citation>
    <scope>NUCLEOTIDE SEQUENCE [LARGE SCALE GENOMIC DNA]</scope>
    <source>
        <strain evidence="3">CCUG 57263</strain>
    </source>
</reference>